<dbReference type="Gene3D" id="3.30.70.270">
    <property type="match status" value="1"/>
</dbReference>
<dbReference type="NCBIfam" id="TIGR00254">
    <property type="entry name" value="GGDEF"/>
    <property type="match status" value="1"/>
</dbReference>
<feature type="transmembrane region" description="Helical" evidence="3">
    <location>
        <begin position="69"/>
        <end position="88"/>
    </location>
</feature>
<protein>
    <recommendedName>
        <fullName evidence="1">diguanylate cyclase</fullName>
        <ecNumber evidence="1">2.7.7.65</ecNumber>
    </recommendedName>
</protein>
<dbReference type="EC" id="2.7.7.65" evidence="1"/>
<feature type="transmembrane region" description="Helical" evidence="3">
    <location>
        <begin position="196"/>
        <end position="216"/>
    </location>
</feature>
<evidence type="ECO:0000313" key="6">
    <source>
        <dbReference type="Proteomes" id="UP000298781"/>
    </source>
</evidence>
<reference evidence="5 6" key="1">
    <citation type="submission" date="2019-04" db="EMBL/GenBank/DDBJ databases">
        <title>Phreatobacter aquaticus sp. nov.</title>
        <authorList>
            <person name="Choi A."/>
        </authorList>
    </citation>
    <scope>NUCLEOTIDE SEQUENCE [LARGE SCALE GENOMIC DNA]</scope>
    <source>
        <strain evidence="5 6">KCTC 52518</strain>
    </source>
</reference>
<feature type="transmembrane region" description="Helical" evidence="3">
    <location>
        <begin position="154"/>
        <end position="176"/>
    </location>
</feature>
<sequence>MASGSTGLHLDLTTLLFISLLVTVTTGAMFVLDAVRRGDVRSGRWWSLAFGAATLASFTYIAAAQSPALAWAYVVGNGLAGTATALIWVGARSFNGRPPLAAVGVAGPWLMAGGTLLSTPSFDAWSGAVSFLLVVAAYALVAAHEFWRANGTRLLNHVVLAVACAASGLFYAARATALVLLGQDDPVFLSVFGPEVAATVVLLLIVILTFSLVALGKEQSDIALYRLATRDALTDVLNRREFARQAELILRRLAFERAPVAVLLLDLDFFKTINDTHGHAAGDLVLAHFAAAAAHCLRPSDLLCRYGGEEFAVVLPRVSLDQAEIVAERMRAAAAALAVPAARSEVRLTTSIGLAFSATSAADLSALLQRADTMLYRAKAEGRNRVIISAVEPEAAAAAA</sequence>
<dbReference type="InterPro" id="IPR043128">
    <property type="entry name" value="Rev_trsase/Diguanyl_cyclase"/>
</dbReference>
<dbReference type="RefSeq" id="WP_136958297.1">
    <property type="nucleotide sequence ID" value="NZ_CP039690.1"/>
</dbReference>
<dbReference type="PANTHER" id="PTHR45138:SF9">
    <property type="entry name" value="DIGUANYLATE CYCLASE DGCM-RELATED"/>
    <property type="match status" value="1"/>
</dbReference>
<dbReference type="InterPro" id="IPR000160">
    <property type="entry name" value="GGDEF_dom"/>
</dbReference>
<dbReference type="Proteomes" id="UP000298781">
    <property type="component" value="Chromosome"/>
</dbReference>
<evidence type="ECO:0000313" key="5">
    <source>
        <dbReference type="EMBL" id="QCI62834.1"/>
    </source>
</evidence>
<feature type="transmembrane region" description="Helical" evidence="3">
    <location>
        <begin position="100"/>
        <end position="118"/>
    </location>
</feature>
<feature type="domain" description="GGDEF" evidence="4">
    <location>
        <begin position="258"/>
        <end position="391"/>
    </location>
</feature>
<dbReference type="OrthoDB" id="9812260at2"/>
<keyword evidence="3" id="KW-0812">Transmembrane</keyword>
<dbReference type="InterPro" id="IPR050469">
    <property type="entry name" value="Diguanylate_Cyclase"/>
</dbReference>
<evidence type="ECO:0000256" key="1">
    <source>
        <dbReference type="ARBA" id="ARBA00012528"/>
    </source>
</evidence>
<proteinExistence type="predicted"/>
<dbReference type="SMART" id="SM00267">
    <property type="entry name" value="GGDEF"/>
    <property type="match status" value="1"/>
</dbReference>
<comment type="catalytic activity">
    <reaction evidence="2">
        <text>2 GTP = 3',3'-c-di-GMP + 2 diphosphate</text>
        <dbReference type="Rhea" id="RHEA:24898"/>
        <dbReference type="ChEBI" id="CHEBI:33019"/>
        <dbReference type="ChEBI" id="CHEBI:37565"/>
        <dbReference type="ChEBI" id="CHEBI:58805"/>
        <dbReference type="EC" id="2.7.7.65"/>
    </reaction>
</comment>
<dbReference type="CDD" id="cd01949">
    <property type="entry name" value="GGDEF"/>
    <property type="match status" value="1"/>
</dbReference>
<name>A0A4D7ANT9_9HYPH</name>
<dbReference type="AlphaFoldDB" id="A0A4D7ANT9"/>
<organism evidence="5 6">
    <name type="scientific">Phreatobacter stygius</name>
    <dbReference type="NCBI Taxonomy" id="1940610"/>
    <lineage>
        <taxon>Bacteria</taxon>
        <taxon>Pseudomonadati</taxon>
        <taxon>Pseudomonadota</taxon>
        <taxon>Alphaproteobacteria</taxon>
        <taxon>Hyphomicrobiales</taxon>
        <taxon>Phreatobacteraceae</taxon>
        <taxon>Phreatobacter</taxon>
    </lineage>
</organism>
<evidence type="ECO:0000259" key="4">
    <source>
        <dbReference type="PROSITE" id="PS50887"/>
    </source>
</evidence>
<keyword evidence="3" id="KW-0472">Membrane</keyword>
<dbReference type="KEGG" id="pstg:E8M01_00385"/>
<dbReference type="EMBL" id="CP039690">
    <property type="protein sequence ID" value="QCI62834.1"/>
    <property type="molecule type" value="Genomic_DNA"/>
</dbReference>
<feature type="transmembrane region" description="Helical" evidence="3">
    <location>
        <begin position="12"/>
        <end position="32"/>
    </location>
</feature>
<dbReference type="PANTHER" id="PTHR45138">
    <property type="entry name" value="REGULATORY COMPONENTS OF SENSORY TRANSDUCTION SYSTEM"/>
    <property type="match status" value="1"/>
</dbReference>
<feature type="transmembrane region" description="Helical" evidence="3">
    <location>
        <begin position="124"/>
        <end position="142"/>
    </location>
</feature>
<keyword evidence="6" id="KW-1185">Reference proteome</keyword>
<dbReference type="InterPro" id="IPR029787">
    <property type="entry name" value="Nucleotide_cyclase"/>
</dbReference>
<accession>A0A4D7ANT9</accession>
<dbReference type="FunFam" id="3.30.70.270:FF:000001">
    <property type="entry name" value="Diguanylate cyclase domain protein"/>
    <property type="match status" value="1"/>
</dbReference>
<feature type="transmembrane region" description="Helical" evidence="3">
    <location>
        <begin position="44"/>
        <end position="63"/>
    </location>
</feature>
<evidence type="ECO:0000256" key="2">
    <source>
        <dbReference type="ARBA" id="ARBA00034247"/>
    </source>
</evidence>
<dbReference type="GO" id="GO:0052621">
    <property type="term" value="F:diguanylate cyclase activity"/>
    <property type="evidence" value="ECO:0007669"/>
    <property type="project" value="UniProtKB-EC"/>
</dbReference>
<dbReference type="PROSITE" id="PS50887">
    <property type="entry name" value="GGDEF"/>
    <property type="match status" value="1"/>
</dbReference>
<dbReference type="SUPFAM" id="SSF55073">
    <property type="entry name" value="Nucleotide cyclase"/>
    <property type="match status" value="1"/>
</dbReference>
<evidence type="ECO:0000256" key="3">
    <source>
        <dbReference type="SAM" id="Phobius"/>
    </source>
</evidence>
<dbReference type="Pfam" id="PF00990">
    <property type="entry name" value="GGDEF"/>
    <property type="match status" value="1"/>
</dbReference>
<gene>
    <name evidence="5" type="ORF">E8M01_00385</name>
</gene>
<keyword evidence="3" id="KW-1133">Transmembrane helix</keyword>